<evidence type="ECO:0000313" key="1">
    <source>
        <dbReference type="EMBL" id="QDA57015.1"/>
    </source>
</evidence>
<dbReference type="EMBL" id="CP040871">
    <property type="protein sequence ID" value="QDA57015.1"/>
    <property type="molecule type" value="Genomic_DNA"/>
</dbReference>
<gene>
    <name evidence="1" type="ORF">FHQ07_06635</name>
</gene>
<proteinExistence type="predicted"/>
<dbReference type="OrthoDB" id="7846879at2"/>
<sequence>MSVDFDVLRSDKNGLYGPESYVVAREGIGYLRLLGSEPQWSLITATASEDHDRIEVCKDTPRLVESALRLGVELGTYPNFDVDWKGREFIRICVVNQLPGEERESVNQKLLRLLTRFFKIYDEHLPINSRSGNEMRQLYASLATGDPGNDLCLGGGLWLSVDGSLHDRSR</sequence>
<dbReference type="KEGG" id="thes:FHQ07_06635"/>
<keyword evidence="2" id="KW-1185">Reference proteome</keyword>
<name>A0A5B7ZQV6_9GAMM</name>
<dbReference type="AlphaFoldDB" id="A0A5B7ZQV6"/>
<protein>
    <submittedName>
        <fullName evidence="1">Uncharacterized protein</fullName>
    </submittedName>
</protein>
<organism evidence="1 2">
    <name type="scientific">Thermomonas aquatica</name>
    <dbReference type="NCBI Taxonomy" id="2202149"/>
    <lineage>
        <taxon>Bacteria</taxon>
        <taxon>Pseudomonadati</taxon>
        <taxon>Pseudomonadota</taxon>
        <taxon>Gammaproteobacteria</taxon>
        <taxon>Lysobacterales</taxon>
        <taxon>Lysobacteraceae</taxon>
        <taxon>Thermomonas</taxon>
    </lineage>
</organism>
<accession>A0A5B7ZQV6</accession>
<evidence type="ECO:0000313" key="2">
    <source>
        <dbReference type="Proteomes" id="UP000308149"/>
    </source>
</evidence>
<dbReference type="RefSeq" id="WP_139716067.1">
    <property type="nucleotide sequence ID" value="NZ_CP040871.1"/>
</dbReference>
<reference evidence="1 2" key="1">
    <citation type="submission" date="2019-06" db="EMBL/GenBank/DDBJ databases">
        <title>Thermomonas aquatica sp. nov., isolated from an industrial wastewater treatment plant.</title>
        <authorList>
            <person name="Jeon J.H."/>
            <person name="Park D.-S."/>
        </authorList>
    </citation>
    <scope>NUCLEOTIDE SEQUENCE [LARGE SCALE GENOMIC DNA]</scope>
    <source>
        <strain evidence="1 2">SY21</strain>
    </source>
</reference>
<dbReference type="Proteomes" id="UP000308149">
    <property type="component" value="Chromosome"/>
</dbReference>